<dbReference type="InterPro" id="IPR041459">
    <property type="entry name" value="MPTase-PolyVal"/>
</dbReference>
<dbReference type="Proteomes" id="UP000024284">
    <property type="component" value="Unassembled WGS sequence"/>
</dbReference>
<name>A0A086P7N4_SPHHM</name>
<gene>
    <name evidence="4" type="ORF">BV98_002786</name>
</gene>
<dbReference type="RefSeq" id="WP_051908359.1">
    <property type="nucleotide sequence ID" value="NZ_JFZA02000029.1"/>
</dbReference>
<feature type="domain" description="N-terminal" evidence="2">
    <location>
        <begin position="32"/>
        <end position="155"/>
    </location>
</feature>
<dbReference type="InterPro" id="IPR017113">
    <property type="entry name" value="Antirestriction_ArdC"/>
</dbReference>
<proteinExistence type="predicted"/>
<keyword evidence="5" id="KW-1185">Reference proteome</keyword>
<dbReference type="GO" id="GO:0003697">
    <property type="term" value="F:single-stranded DNA binding"/>
    <property type="evidence" value="ECO:0007669"/>
    <property type="project" value="InterPro"/>
</dbReference>
<dbReference type="EMBL" id="JFZA02000029">
    <property type="protein sequence ID" value="KFG89402.1"/>
    <property type="molecule type" value="Genomic_DNA"/>
</dbReference>
<reference evidence="4" key="1">
    <citation type="submission" date="2014-08" db="EMBL/GenBank/DDBJ databases">
        <title>Draft genome sequences of Sphingobium herbicidovorans.</title>
        <authorList>
            <person name="Gan H.M."/>
            <person name="Gan H.Y."/>
            <person name="Savka M.A."/>
        </authorList>
    </citation>
    <scope>NUCLEOTIDE SEQUENCE [LARGE SCALE GENOMIC DNA]</scope>
    <source>
        <strain evidence="4">NBRC 16415</strain>
    </source>
</reference>
<dbReference type="Pfam" id="PF18818">
    <property type="entry name" value="MPTase-PolyVal"/>
    <property type="match status" value="1"/>
</dbReference>
<dbReference type="InterPro" id="IPR013610">
    <property type="entry name" value="ArdC_N"/>
</dbReference>
<dbReference type="Pfam" id="PF08401">
    <property type="entry name" value="ArdcN"/>
    <property type="match status" value="1"/>
</dbReference>
<dbReference type="PIRSF" id="PIRSF037112">
    <property type="entry name" value="Antirestriction_ArdC"/>
    <property type="match status" value="1"/>
</dbReference>
<evidence type="ECO:0000259" key="3">
    <source>
        <dbReference type="Pfam" id="PF18818"/>
    </source>
</evidence>
<evidence type="ECO:0000313" key="5">
    <source>
        <dbReference type="Proteomes" id="UP000024284"/>
    </source>
</evidence>
<dbReference type="AlphaFoldDB" id="A0A086P7N4"/>
<feature type="region of interest" description="Disordered" evidence="1">
    <location>
        <begin position="1"/>
        <end position="29"/>
    </location>
</feature>
<organism evidence="4 5">
    <name type="scientific">Sphingobium herbicidovorans (strain ATCC 700291 / DSM 11019 / CCUG 56400 / KCTC 2939 / LMG 18315 / NBRC 16415 / MH)</name>
    <name type="common">Sphingomonas herbicidovorans</name>
    <dbReference type="NCBI Taxonomy" id="1219045"/>
    <lineage>
        <taxon>Bacteria</taxon>
        <taxon>Pseudomonadati</taxon>
        <taxon>Pseudomonadota</taxon>
        <taxon>Alphaproteobacteria</taxon>
        <taxon>Sphingomonadales</taxon>
        <taxon>Sphingomonadaceae</taxon>
        <taxon>Sphingobium</taxon>
    </lineage>
</organism>
<protein>
    <submittedName>
        <fullName evidence="4">ArdC antirestriction protein</fullName>
    </submittedName>
</protein>
<sequence length="274" mass="29640">MNQMINGKARSAPGARKERKLRAADGEGTNRKSLYEEVTAKIISQLEEGRLPWVQPWDSTACAGPALPRNAITGRPYSGVNILMLWGAVIANGWPSQGWLTYGQALQAGGNVRKGEQGTMVAYADRFVTDEEKAGVAAEGGQARTIAFLKRFTLFNVAQCEGLDPGLARDPLPLPGREIIPVAEEVIAASGVDFRIGGDEAYYVPSADFVQVPPQPAFYAQVDYYRTCLHELIHATGHPKRLARTFGTSFGTKDYAREELVALSGQSAPSATLQ</sequence>
<dbReference type="PATRIC" id="fig|1219045.3.peg.2823"/>
<dbReference type="STRING" id="76947.GCA_002080435_02677"/>
<accession>A0A086P7N4</accession>
<feature type="domain" description="Polyvalent protein metallopeptidase" evidence="3">
    <location>
        <begin position="183"/>
        <end position="263"/>
    </location>
</feature>
<evidence type="ECO:0000313" key="4">
    <source>
        <dbReference type="EMBL" id="KFG89402.1"/>
    </source>
</evidence>
<evidence type="ECO:0000259" key="2">
    <source>
        <dbReference type="Pfam" id="PF08401"/>
    </source>
</evidence>
<evidence type="ECO:0000256" key="1">
    <source>
        <dbReference type="SAM" id="MobiDB-lite"/>
    </source>
</evidence>
<comment type="caution">
    <text evidence="4">The sequence shown here is derived from an EMBL/GenBank/DDBJ whole genome shotgun (WGS) entry which is preliminary data.</text>
</comment>
<dbReference type="eggNOG" id="COG4227">
    <property type="taxonomic scope" value="Bacteria"/>
</dbReference>